<keyword evidence="1 4" id="KW-0805">Transcription regulation</keyword>
<gene>
    <name evidence="5" type="ORF">ACEU3E_15055</name>
</gene>
<evidence type="ECO:0000256" key="1">
    <source>
        <dbReference type="ARBA" id="ARBA00023015"/>
    </source>
</evidence>
<name>A0ABV4V095_9BACL</name>
<keyword evidence="6" id="KW-1185">Reference proteome</keyword>
<dbReference type="EMBL" id="JBHDLN010000006">
    <property type="protein sequence ID" value="MFB0843497.1"/>
    <property type="molecule type" value="Genomic_DNA"/>
</dbReference>
<sequence>MENSWSEKRLQLKEKFIDAIADTMDLYGIVPSVAKLYGIMFFEDEPMTLEEMKDVMGMSKSNMSYAVRALVDSKMVVKLDNKKERKDLYQAESNFYTAFQNFFATKLQREMDVMVNAIGEVTPELKELILHIDTPDDVRKQALKDLHKLVHATEYYAWLQTFIEQINEGEIFRKKADGDRDADATNGGK</sequence>
<dbReference type="RefSeq" id="WP_373952340.1">
    <property type="nucleotide sequence ID" value="NZ_JBHDLN010000006.1"/>
</dbReference>
<dbReference type="PANTHER" id="PTHR38465:SF1">
    <property type="entry name" value="HTH-TYPE TRANSCRIPTIONAL REGULATOR MJ1563-RELATED"/>
    <property type="match status" value="1"/>
</dbReference>
<evidence type="ECO:0000256" key="2">
    <source>
        <dbReference type="ARBA" id="ARBA00023125"/>
    </source>
</evidence>
<dbReference type="InterPro" id="IPR036388">
    <property type="entry name" value="WH-like_DNA-bd_sf"/>
</dbReference>
<protein>
    <recommendedName>
        <fullName evidence="4">HTH-type transcriptional regulator</fullName>
    </recommendedName>
</protein>
<comment type="similarity">
    <text evidence="4">Belongs to the GbsR family.</text>
</comment>
<evidence type="ECO:0000256" key="4">
    <source>
        <dbReference type="PIRNR" id="PIRNR006707"/>
    </source>
</evidence>
<dbReference type="Gene3D" id="1.10.10.10">
    <property type="entry name" value="Winged helix-like DNA-binding domain superfamily/Winged helix DNA-binding domain"/>
    <property type="match status" value="1"/>
</dbReference>
<evidence type="ECO:0000313" key="5">
    <source>
        <dbReference type="EMBL" id="MFB0843497.1"/>
    </source>
</evidence>
<dbReference type="Proteomes" id="UP001575622">
    <property type="component" value="Unassembled WGS sequence"/>
</dbReference>
<keyword evidence="3 4" id="KW-0804">Transcription</keyword>
<dbReference type="PIRSF" id="PIRSF006707">
    <property type="entry name" value="MJ1563"/>
    <property type="match status" value="1"/>
</dbReference>
<dbReference type="SUPFAM" id="SSF46785">
    <property type="entry name" value="Winged helix' DNA-binding domain"/>
    <property type="match status" value="1"/>
</dbReference>
<proteinExistence type="inferred from homology"/>
<dbReference type="InterPro" id="IPR026282">
    <property type="entry name" value="MJ1563"/>
</dbReference>
<evidence type="ECO:0000313" key="6">
    <source>
        <dbReference type="Proteomes" id="UP001575622"/>
    </source>
</evidence>
<accession>A0ABV4V095</accession>
<comment type="caution">
    <text evidence="5">The sequence shown here is derived from an EMBL/GenBank/DDBJ whole genome shotgun (WGS) entry which is preliminary data.</text>
</comment>
<organism evidence="5 6">
    <name type="scientific">Paenibacillus oleatilyticus</name>
    <dbReference type="NCBI Taxonomy" id="2594886"/>
    <lineage>
        <taxon>Bacteria</taxon>
        <taxon>Bacillati</taxon>
        <taxon>Bacillota</taxon>
        <taxon>Bacilli</taxon>
        <taxon>Bacillales</taxon>
        <taxon>Paenibacillaceae</taxon>
        <taxon>Paenibacillus</taxon>
    </lineage>
</organism>
<dbReference type="InterPro" id="IPR052362">
    <property type="entry name" value="HTH-GbsR_regulator"/>
</dbReference>
<dbReference type="PANTHER" id="PTHR38465">
    <property type="entry name" value="HTH-TYPE TRANSCRIPTIONAL REGULATOR MJ1563-RELATED"/>
    <property type="match status" value="1"/>
</dbReference>
<evidence type="ECO:0000256" key="3">
    <source>
        <dbReference type="ARBA" id="ARBA00023163"/>
    </source>
</evidence>
<reference evidence="5 6" key="1">
    <citation type="submission" date="2024-09" db="EMBL/GenBank/DDBJ databases">
        <authorList>
            <person name="Makale K.P.P."/>
            <person name="Makhzoum A."/>
            <person name="Rantong G."/>
            <person name="Rahube T.O."/>
        </authorList>
    </citation>
    <scope>NUCLEOTIDE SEQUENCE [LARGE SCALE GENOMIC DNA]</scope>
    <source>
        <strain evidence="5 6">KM_D13</strain>
    </source>
</reference>
<keyword evidence="2 4" id="KW-0238">DNA-binding</keyword>
<dbReference type="InterPro" id="IPR036390">
    <property type="entry name" value="WH_DNA-bd_sf"/>
</dbReference>